<sequence>MLSTMDMILISGFSFFAGLAQDATDRRNLFWIISTDIQRTELDTGVTGCLDQWRSPRIG</sequence>
<proteinExistence type="predicted"/>
<dbReference type="AlphaFoldDB" id="A0A381VYP9"/>
<gene>
    <name evidence="1" type="ORF">METZ01_LOCUS98259</name>
</gene>
<evidence type="ECO:0000313" key="1">
    <source>
        <dbReference type="EMBL" id="SVA45405.1"/>
    </source>
</evidence>
<protein>
    <submittedName>
        <fullName evidence="1">Uncharacterized protein</fullName>
    </submittedName>
</protein>
<name>A0A381VYP9_9ZZZZ</name>
<accession>A0A381VYP9</accession>
<reference evidence="1" key="1">
    <citation type="submission" date="2018-05" db="EMBL/GenBank/DDBJ databases">
        <authorList>
            <person name="Lanie J.A."/>
            <person name="Ng W.-L."/>
            <person name="Kazmierczak K.M."/>
            <person name="Andrzejewski T.M."/>
            <person name="Davidsen T.M."/>
            <person name="Wayne K.J."/>
            <person name="Tettelin H."/>
            <person name="Glass J.I."/>
            <person name="Rusch D."/>
            <person name="Podicherti R."/>
            <person name="Tsui H.-C.T."/>
            <person name="Winkler M.E."/>
        </authorList>
    </citation>
    <scope>NUCLEOTIDE SEQUENCE</scope>
</reference>
<organism evidence="1">
    <name type="scientific">marine metagenome</name>
    <dbReference type="NCBI Taxonomy" id="408172"/>
    <lineage>
        <taxon>unclassified sequences</taxon>
        <taxon>metagenomes</taxon>
        <taxon>ecological metagenomes</taxon>
    </lineage>
</organism>
<dbReference type="EMBL" id="UINC01010186">
    <property type="protein sequence ID" value="SVA45405.1"/>
    <property type="molecule type" value="Genomic_DNA"/>
</dbReference>